<proteinExistence type="predicted"/>
<dbReference type="HOGENOM" id="CLU_3145836_0_0_1"/>
<dbReference type="GeneID" id="7825868"/>
<gene>
    <name evidence="1" type="ORF">TTHERM_00256820</name>
</gene>
<dbReference type="RefSeq" id="XP_001019137.1">
    <property type="nucleotide sequence ID" value="XM_001019137.1"/>
</dbReference>
<dbReference type="Proteomes" id="UP000009168">
    <property type="component" value="Unassembled WGS sequence"/>
</dbReference>
<keyword evidence="2" id="KW-1185">Reference proteome</keyword>
<reference evidence="1" key="1">
    <citation type="submission" date="2008-09" db="EMBL/GenBank/DDBJ databases">
        <authorList>
            <person name="Eisen J.A."/>
            <person name="Wu M."/>
            <person name="Wu D."/>
            <person name="Nierman W.C."/>
            <person name="Orias E."/>
            <person name="Delcher A.L."/>
            <person name="Salzberg S.L."/>
        </authorList>
    </citation>
    <scope>NUCLEOTIDE SEQUENCE</scope>
    <source>
        <strain evidence="1">SB210</strain>
    </source>
</reference>
<dbReference type="InParanoid" id="Q23QJ6"/>
<accession>Q23QJ6</accession>
<evidence type="ECO:0000313" key="2">
    <source>
        <dbReference type="Proteomes" id="UP000009168"/>
    </source>
</evidence>
<evidence type="ECO:0000313" key="1">
    <source>
        <dbReference type="EMBL" id="EAR98892.1"/>
    </source>
</evidence>
<dbReference type="EMBL" id="GG662647">
    <property type="protein sequence ID" value="EAR98892.1"/>
    <property type="molecule type" value="Genomic_DNA"/>
</dbReference>
<dbReference type="KEGG" id="tet:TTHERM_00256820"/>
<reference evidence="1" key="2">
    <citation type="submission" date="2014-02" db="EMBL/GenBank/DDBJ databases">
        <title>Annotation update of Tetrahymena thermophila SB210.</title>
        <authorList>
            <person name="Bidwell S."/>
            <person name="Michalis H.M."/>
            <person name="Zafar N."/>
            <person name="Joardar V."/>
            <person name="Miao W."/>
            <person name="Russ C."/>
            <person name="Eisen J."/>
            <person name="Wu M."/>
            <person name="Wu D."/>
            <person name="Nierman W."/>
            <person name="Orias E."/>
            <person name="Delcher A."/>
            <person name="Salzberg S."/>
            <person name="Coyne R."/>
        </authorList>
    </citation>
    <scope>NUCLEOTIDE SEQUENCE</scope>
    <source>
        <strain evidence="1">SB210</strain>
    </source>
</reference>
<name>Q23QJ6_TETTS</name>
<dbReference type="AlphaFoldDB" id="Q23QJ6"/>
<protein>
    <submittedName>
        <fullName evidence="1">Uncharacterized protein</fullName>
    </submittedName>
</protein>
<sequence>MGKKYIKNIEITHLIQHYVNLFDKIYSQISTQILQADKHLLLHQKKIIT</sequence>
<organism evidence="1 2">
    <name type="scientific">Tetrahymena thermophila (strain SB210)</name>
    <dbReference type="NCBI Taxonomy" id="312017"/>
    <lineage>
        <taxon>Eukaryota</taxon>
        <taxon>Sar</taxon>
        <taxon>Alveolata</taxon>
        <taxon>Ciliophora</taxon>
        <taxon>Intramacronucleata</taxon>
        <taxon>Oligohymenophorea</taxon>
        <taxon>Hymenostomatida</taxon>
        <taxon>Tetrahymenina</taxon>
        <taxon>Tetrahymenidae</taxon>
        <taxon>Tetrahymena</taxon>
    </lineage>
</organism>